<accession>V8NKJ6</accession>
<name>V8NKJ6_OPHHA</name>
<dbReference type="PANTHER" id="PTHR19446">
    <property type="entry name" value="REVERSE TRANSCRIPTASES"/>
    <property type="match status" value="1"/>
</dbReference>
<dbReference type="AlphaFoldDB" id="V8NKJ6"/>
<dbReference type="Proteomes" id="UP000018936">
    <property type="component" value="Unassembled WGS sequence"/>
</dbReference>
<reference evidence="1 2" key="1">
    <citation type="journal article" date="2013" name="Proc. Natl. Acad. Sci. U.S.A.">
        <title>The king cobra genome reveals dynamic gene evolution and adaptation in the snake venom system.</title>
        <authorList>
            <person name="Vonk F.J."/>
            <person name="Casewell N.R."/>
            <person name="Henkel C.V."/>
            <person name="Heimberg A.M."/>
            <person name="Jansen H.J."/>
            <person name="McCleary R.J."/>
            <person name="Kerkkamp H.M."/>
            <person name="Vos R.A."/>
            <person name="Guerreiro I."/>
            <person name="Calvete J.J."/>
            <person name="Wuster W."/>
            <person name="Woods A.E."/>
            <person name="Logan J.M."/>
            <person name="Harrison R.A."/>
            <person name="Castoe T.A."/>
            <person name="de Koning A.P."/>
            <person name="Pollock D.D."/>
            <person name="Yandell M."/>
            <person name="Calderon D."/>
            <person name="Renjifo C."/>
            <person name="Currier R.B."/>
            <person name="Salgado D."/>
            <person name="Pla D."/>
            <person name="Sanz L."/>
            <person name="Hyder A.S."/>
            <person name="Ribeiro J.M."/>
            <person name="Arntzen J.W."/>
            <person name="van den Thillart G.E."/>
            <person name="Boetzer M."/>
            <person name="Pirovano W."/>
            <person name="Dirks R.P."/>
            <person name="Spaink H.P."/>
            <person name="Duboule D."/>
            <person name="McGlinn E."/>
            <person name="Kini R.M."/>
            <person name="Richardson M.K."/>
        </authorList>
    </citation>
    <scope>NUCLEOTIDE SEQUENCE</scope>
    <source>
        <tissue evidence="1">Blood</tissue>
    </source>
</reference>
<dbReference type="OrthoDB" id="9909359at2759"/>
<gene>
    <name evidence="1" type="primary">Pol</name>
    <name evidence="1" type="ORF">L345_11769</name>
</gene>
<dbReference type="InterPro" id="IPR043502">
    <property type="entry name" value="DNA/RNA_pol_sf"/>
</dbReference>
<evidence type="ECO:0000313" key="2">
    <source>
        <dbReference type="Proteomes" id="UP000018936"/>
    </source>
</evidence>
<sequence>MTMEEGEHTIKIAKTRKATGPDDIPVEFLKLLEDNGKKFLLQLFNRIYETGKIPNDWLKSTFVTIPPQINAKKCTKYRTISLMSHALKIFLRIIQQEYTTKFRKTILVHEMPYSSIHILVQHCRDVSHSVYMCLIDFEKAFDKIRHS</sequence>
<dbReference type="EMBL" id="AZIM01003224">
    <property type="protein sequence ID" value="ETE62476.1"/>
    <property type="molecule type" value="Genomic_DNA"/>
</dbReference>
<comment type="caution">
    <text evidence="1">The sequence shown here is derived from an EMBL/GenBank/DDBJ whole genome shotgun (WGS) entry which is preliminary data.</text>
</comment>
<keyword evidence="2" id="KW-1185">Reference proteome</keyword>
<dbReference type="SUPFAM" id="SSF56672">
    <property type="entry name" value="DNA/RNA polymerases"/>
    <property type="match status" value="1"/>
</dbReference>
<protein>
    <submittedName>
        <fullName evidence="1">Retrovirus-related Pol polyprotein LINE-1</fullName>
    </submittedName>
</protein>
<evidence type="ECO:0000313" key="1">
    <source>
        <dbReference type="EMBL" id="ETE62476.1"/>
    </source>
</evidence>
<proteinExistence type="predicted"/>
<organism evidence="1 2">
    <name type="scientific">Ophiophagus hannah</name>
    <name type="common">King cobra</name>
    <name type="synonym">Naja hannah</name>
    <dbReference type="NCBI Taxonomy" id="8665"/>
    <lineage>
        <taxon>Eukaryota</taxon>
        <taxon>Metazoa</taxon>
        <taxon>Chordata</taxon>
        <taxon>Craniata</taxon>
        <taxon>Vertebrata</taxon>
        <taxon>Euteleostomi</taxon>
        <taxon>Lepidosauria</taxon>
        <taxon>Squamata</taxon>
        <taxon>Bifurcata</taxon>
        <taxon>Unidentata</taxon>
        <taxon>Episquamata</taxon>
        <taxon>Toxicofera</taxon>
        <taxon>Serpentes</taxon>
        <taxon>Colubroidea</taxon>
        <taxon>Elapidae</taxon>
        <taxon>Elapinae</taxon>
        <taxon>Ophiophagus</taxon>
    </lineage>
</organism>